<dbReference type="AlphaFoldDB" id="A0A0T5P2I2"/>
<dbReference type="EMBL" id="LAXI01000023">
    <property type="protein sequence ID" value="KRS15336.1"/>
    <property type="molecule type" value="Genomic_DNA"/>
</dbReference>
<reference evidence="2 4" key="2">
    <citation type="submission" date="2018-08" db="EMBL/GenBank/DDBJ databases">
        <title>Genetic Globetrotter - A new plasmid hitch-hiking vast phylogenetic and geographic distances.</title>
        <authorList>
            <person name="Vollmers J."/>
            <person name="Petersen J."/>
        </authorList>
    </citation>
    <scope>NUCLEOTIDE SEQUENCE [LARGE SCALE GENOMIC DNA]</scope>
    <source>
        <strain evidence="2 4">DSM 26383</strain>
    </source>
</reference>
<evidence type="ECO:0000313" key="4">
    <source>
        <dbReference type="Proteomes" id="UP000325785"/>
    </source>
</evidence>
<dbReference type="STRING" id="540747.SAMN04488031_11681"/>
<dbReference type="KEGG" id="rid:RIdsm_04503"/>
<evidence type="ECO:0000313" key="1">
    <source>
        <dbReference type="EMBL" id="KRS15336.1"/>
    </source>
</evidence>
<gene>
    <name evidence="2" type="ORF">RIdsm_04503</name>
    <name evidence="1" type="ORF">XM52_24065</name>
</gene>
<reference evidence="1 3" key="1">
    <citation type="submission" date="2015-04" db="EMBL/GenBank/DDBJ databases">
        <title>The draft genome sequence of Roseovarius indicus B108T.</title>
        <authorList>
            <person name="Li G."/>
            <person name="Lai Q."/>
            <person name="Shao Z."/>
            <person name="Yan P."/>
        </authorList>
    </citation>
    <scope>NUCLEOTIDE SEQUENCE [LARGE SCALE GENOMIC DNA]</scope>
    <source>
        <strain evidence="1 3">B108</strain>
    </source>
</reference>
<evidence type="ECO:0008006" key="5">
    <source>
        <dbReference type="Google" id="ProtNLM"/>
    </source>
</evidence>
<keyword evidence="3" id="KW-1185">Reference proteome</keyword>
<dbReference type="PATRIC" id="fig|540747.5.peg.3166"/>
<evidence type="ECO:0000313" key="3">
    <source>
        <dbReference type="Proteomes" id="UP000051401"/>
    </source>
</evidence>
<dbReference type="EMBL" id="CP031598">
    <property type="protein sequence ID" value="QEW28665.1"/>
    <property type="molecule type" value="Genomic_DNA"/>
</dbReference>
<name>A0A0T5P2I2_9RHOB</name>
<sequence length="238" mass="26495">MTLHICGNSHVRALRAGMQTLEDSVAEEVIVFPLGTADNEAEAFSTIENGRVTLTNDRFRTKLQKNFGFSSFGPADRWGICLGTHNYRLMRTDAWLRAAPAWLGLPGMQPVPEAAFAQMVAADQRHIRAFFDQLLHTGVRPFVISAPWPVRTHPIIAETGVRPEIIKAIDVRARALFAAWLAERGIDLILPPDEAADDEGFLRPRFAKGGDDHYHGNPRYGRLMMKKVLESQRVAVAA</sequence>
<protein>
    <recommendedName>
        <fullName evidence="5">SGNH hydrolase-type esterase domain-containing protein</fullName>
    </recommendedName>
</protein>
<accession>A0A0T5P2I2</accession>
<dbReference type="Proteomes" id="UP000325785">
    <property type="component" value="Chromosome"/>
</dbReference>
<dbReference type="RefSeq" id="WP_057820369.1">
    <property type="nucleotide sequence ID" value="NZ_CP031598.1"/>
</dbReference>
<dbReference type="Proteomes" id="UP000051401">
    <property type="component" value="Unassembled WGS sequence"/>
</dbReference>
<dbReference type="OrthoDB" id="7851395at2"/>
<organism evidence="1 3">
    <name type="scientific">Roseovarius indicus</name>
    <dbReference type="NCBI Taxonomy" id="540747"/>
    <lineage>
        <taxon>Bacteria</taxon>
        <taxon>Pseudomonadati</taxon>
        <taxon>Pseudomonadota</taxon>
        <taxon>Alphaproteobacteria</taxon>
        <taxon>Rhodobacterales</taxon>
        <taxon>Roseobacteraceae</taxon>
        <taxon>Roseovarius</taxon>
    </lineage>
</organism>
<evidence type="ECO:0000313" key="2">
    <source>
        <dbReference type="EMBL" id="QEW28665.1"/>
    </source>
</evidence>
<proteinExistence type="predicted"/>